<evidence type="ECO:0000313" key="18">
    <source>
        <dbReference type="Proteomes" id="UP000247217"/>
    </source>
</evidence>
<dbReference type="CDD" id="cd16900">
    <property type="entry name" value="endolysin_R21-like"/>
    <property type="match status" value="1"/>
</dbReference>
<evidence type="ECO:0000256" key="10">
    <source>
        <dbReference type="ARBA" id="ARBA00022870"/>
    </source>
</evidence>
<keyword evidence="5" id="KW-1188">Viral release from host cell</keyword>
<keyword evidence="14" id="KW-0578">Host cell lysis by virus</keyword>
<keyword evidence="6 16" id="KW-0081">Bacteriolytic enzyme</keyword>
<dbReference type="InterPro" id="IPR051018">
    <property type="entry name" value="Bacteriophage_GH24"/>
</dbReference>
<evidence type="ECO:0000256" key="6">
    <source>
        <dbReference type="ARBA" id="ARBA00022638"/>
    </source>
</evidence>
<dbReference type="RefSeq" id="YP_009800908.1">
    <property type="nucleotide sequence ID" value="NC_047960.1"/>
</dbReference>
<dbReference type="GO" id="GO:0031640">
    <property type="term" value="P:killing of cells of another organism"/>
    <property type="evidence" value="ECO:0007669"/>
    <property type="project" value="UniProtKB-KW"/>
</dbReference>
<dbReference type="Gene3D" id="1.10.530.40">
    <property type="match status" value="1"/>
</dbReference>
<sequence length="165" mass="18499">MGAIKNTLVAAGVSSALVLMPQLIEKYEDVKFEVYYDIAGVPTVCAGITGKDVIIGKKYTKRECDALLIKHINYAASQVDKAVTYPIPVTMRAAMYSFAYNAGTGAFRKSTMLKLINKGELKAACNELWKWTYFYNPKTGKKEKSRGLKNRRASEFEYCMKELPK</sequence>
<evidence type="ECO:0000256" key="12">
    <source>
        <dbReference type="ARBA" id="ARBA00022989"/>
    </source>
</evidence>
<dbReference type="SMR" id="A0A2S1GSE8"/>
<dbReference type="GO" id="GO:0003796">
    <property type="term" value="F:lysozyme activity"/>
    <property type="evidence" value="ECO:0007669"/>
    <property type="project" value="UniProtKB-EC"/>
</dbReference>
<keyword evidence="11" id="KW-0735">Signal-anchor</keyword>
<evidence type="ECO:0000256" key="9">
    <source>
        <dbReference type="ARBA" id="ARBA00022852"/>
    </source>
</evidence>
<reference evidence="17" key="1">
    <citation type="submission" date="2018-03" db="EMBL/GenBank/DDBJ databases">
        <title>Complete genome sequence analysis of Enterobacteria phage IME347.</title>
        <authorList>
            <person name="Li P."/>
            <person name="Wang J."/>
            <person name="Tong Y."/>
        </authorList>
    </citation>
    <scope>NUCLEOTIDE SEQUENCE [LARGE SCALE GENOMIC DNA]</scope>
</reference>
<dbReference type="GO" id="GO:0009253">
    <property type="term" value="P:peptidoglycan catabolic process"/>
    <property type="evidence" value="ECO:0007669"/>
    <property type="project" value="InterPro"/>
</dbReference>
<keyword evidence="7" id="KW-0812">Transmembrane</keyword>
<evidence type="ECO:0000256" key="14">
    <source>
        <dbReference type="ARBA" id="ARBA00023142"/>
    </source>
</evidence>
<dbReference type="HAMAP" id="MF_04136">
    <property type="entry name" value="SAR_ENDOLYSIN"/>
    <property type="match status" value="1"/>
</dbReference>
<evidence type="ECO:0000256" key="11">
    <source>
        <dbReference type="ARBA" id="ARBA00022968"/>
    </source>
</evidence>
<evidence type="ECO:0000256" key="4">
    <source>
        <dbReference type="ARBA" id="ARBA00022529"/>
    </source>
</evidence>
<dbReference type="InterPro" id="IPR002196">
    <property type="entry name" value="Glyco_hydro_24"/>
</dbReference>
<evidence type="ECO:0000256" key="5">
    <source>
        <dbReference type="ARBA" id="ARBA00022612"/>
    </source>
</evidence>
<comment type="catalytic activity">
    <reaction evidence="1 16">
        <text>Hydrolysis of (1-&gt;4)-beta-linkages between N-acetylmuramic acid and N-acetyl-D-glucosamine residues in a peptidoglycan and between N-acetyl-D-glucosamine residues in chitodextrins.</text>
        <dbReference type="EC" id="3.2.1.17"/>
    </reaction>
</comment>
<keyword evidence="8 16" id="KW-0378">Hydrolase</keyword>
<keyword evidence="15 16" id="KW-0326">Glycosidase</keyword>
<dbReference type="PANTHER" id="PTHR38107:SF3">
    <property type="entry name" value="LYSOZYME RRRD-RELATED"/>
    <property type="match status" value="1"/>
</dbReference>
<dbReference type="GO" id="GO:0042742">
    <property type="term" value="P:defense response to bacterium"/>
    <property type="evidence" value="ECO:0007669"/>
    <property type="project" value="UniProtKB-KW"/>
</dbReference>
<dbReference type="InterPro" id="IPR023347">
    <property type="entry name" value="Lysozyme_dom_sf"/>
</dbReference>
<dbReference type="Proteomes" id="UP000247217">
    <property type="component" value="Segment"/>
</dbReference>
<keyword evidence="9" id="KW-0204">Cytolysis</keyword>
<protein>
    <recommendedName>
        <fullName evidence="16">Lysozyme</fullName>
        <ecNumber evidence="16">3.2.1.17</ecNumber>
    </recommendedName>
</protein>
<dbReference type="GeneID" id="54991413"/>
<evidence type="ECO:0000256" key="1">
    <source>
        <dbReference type="ARBA" id="ARBA00000632"/>
    </source>
</evidence>
<evidence type="ECO:0000256" key="3">
    <source>
        <dbReference type="ARBA" id="ARBA00022511"/>
    </source>
</evidence>
<dbReference type="HAMAP" id="MF_04110">
    <property type="entry name" value="ENDOLYSIN_T4"/>
    <property type="match status" value="1"/>
</dbReference>
<evidence type="ECO:0000256" key="15">
    <source>
        <dbReference type="ARBA" id="ARBA00023295"/>
    </source>
</evidence>
<dbReference type="GO" id="GO:0016998">
    <property type="term" value="P:cell wall macromolecule catabolic process"/>
    <property type="evidence" value="ECO:0007669"/>
    <property type="project" value="InterPro"/>
</dbReference>
<evidence type="ECO:0000256" key="7">
    <source>
        <dbReference type="ARBA" id="ARBA00022692"/>
    </source>
</evidence>
<dbReference type="Pfam" id="PF00959">
    <property type="entry name" value="Phage_lysozyme"/>
    <property type="match status" value="1"/>
</dbReference>
<evidence type="ECO:0000313" key="17">
    <source>
        <dbReference type="EMBL" id="AWD92272.1"/>
    </source>
</evidence>
<dbReference type="InterPro" id="IPR023346">
    <property type="entry name" value="Lysozyme-like_dom_sf"/>
</dbReference>
<dbReference type="PANTHER" id="PTHR38107">
    <property type="match status" value="1"/>
</dbReference>
<proteinExistence type="inferred from homology"/>
<keyword evidence="4 16" id="KW-0929">Antimicrobial</keyword>
<keyword evidence="3" id="KW-1032">Host cell membrane</keyword>
<keyword evidence="18" id="KW-1185">Reference proteome</keyword>
<dbReference type="InterPro" id="IPR034690">
    <property type="entry name" value="Endolysin_T4_type"/>
</dbReference>
<accession>A0A2S1GSE8</accession>
<dbReference type="EMBL" id="MH051918">
    <property type="protein sequence ID" value="AWD92272.1"/>
    <property type="molecule type" value="Genomic_DNA"/>
</dbReference>
<organism evidence="17">
    <name type="scientific">Escherichia phage vB_EcoS_IME347</name>
    <dbReference type="NCBI Taxonomy" id="2496546"/>
    <lineage>
        <taxon>Viruses</taxon>
        <taxon>Duplodnaviria</taxon>
        <taxon>Heunggongvirae</taxon>
        <taxon>Uroviricota</taxon>
        <taxon>Caudoviricetes</taxon>
        <taxon>Drexlerviridae</taxon>
        <taxon>Tunavirinae</taxon>
        <taxon>Badaguanvirus</taxon>
        <taxon>Badaguanvirus IME347</taxon>
    </lineage>
</organism>
<keyword evidence="2" id="KW-1030">Host cell inner membrane</keyword>
<comment type="similarity">
    <text evidence="16">Belongs to the glycosyl hydrolase 24 family.</text>
</comment>
<keyword evidence="12" id="KW-1133">Transmembrane helix</keyword>
<evidence type="ECO:0000256" key="16">
    <source>
        <dbReference type="RuleBase" id="RU003788"/>
    </source>
</evidence>
<dbReference type="EC" id="3.2.1.17" evidence="16"/>
<dbReference type="SUPFAM" id="SSF53955">
    <property type="entry name" value="Lysozyme-like"/>
    <property type="match status" value="1"/>
</dbReference>
<evidence type="ECO:0000256" key="8">
    <source>
        <dbReference type="ARBA" id="ARBA00022801"/>
    </source>
</evidence>
<keyword evidence="10" id="KW-1043">Host membrane</keyword>
<keyword evidence="13" id="KW-0472">Membrane</keyword>
<evidence type="ECO:0000256" key="2">
    <source>
        <dbReference type="ARBA" id="ARBA00022445"/>
    </source>
</evidence>
<dbReference type="InterPro" id="IPR043688">
    <property type="entry name" value="SAR_endolysin-like"/>
</dbReference>
<dbReference type="KEGG" id="vg:54991413"/>
<name>A0A2S1GSE8_9CAUD</name>
<evidence type="ECO:0000256" key="13">
    <source>
        <dbReference type="ARBA" id="ARBA00023136"/>
    </source>
</evidence>